<dbReference type="EMBL" id="JBHFNR010000089">
    <property type="protein sequence ID" value="MFB2893890.1"/>
    <property type="molecule type" value="Genomic_DNA"/>
</dbReference>
<name>A0ABV4XQA5_9CYAN</name>
<gene>
    <name evidence="1" type="ORF">ACE1CI_13345</name>
</gene>
<evidence type="ECO:0000313" key="1">
    <source>
        <dbReference type="EMBL" id="MFB2893890.1"/>
    </source>
</evidence>
<evidence type="ECO:0000313" key="2">
    <source>
        <dbReference type="Proteomes" id="UP001576784"/>
    </source>
</evidence>
<dbReference type="Pfam" id="PF11848">
    <property type="entry name" value="DUF3368"/>
    <property type="match status" value="1"/>
</dbReference>
<sequence length="60" mass="7014">MIVISDTSIIMNLAAIQYLYLLPQLYNQVTIPEAVNRELIYIDIHTLNPNINQWLIICRN</sequence>
<proteinExistence type="predicted"/>
<protein>
    <submittedName>
        <fullName evidence="1">Uncharacterized protein</fullName>
    </submittedName>
</protein>
<dbReference type="Proteomes" id="UP001576784">
    <property type="component" value="Unassembled WGS sequence"/>
</dbReference>
<organism evidence="1 2">
    <name type="scientific">Floridaenema flaviceps BLCC-F50</name>
    <dbReference type="NCBI Taxonomy" id="3153642"/>
    <lineage>
        <taxon>Bacteria</taxon>
        <taxon>Bacillati</taxon>
        <taxon>Cyanobacteriota</taxon>
        <taxon>Cyanophyceae</taxon>
        <taxon>Oscillatoriophycideae</taxon>
        <taxon>Aerosakkonematales</taxon>
        <taxon>Aerosakkonemataceae</taxon>
        <taxon>Floridanema</taxon>
        <taxon>Floridanema flaviceps</taxon>
    </lineage>
</organism>
<accession>A0ABV4XQA5</accession>
<comment type="caution">
    <text evidence="1">The sequence shown here is derived from an EMBL/GenBank/DDBJ whole genome shotgun (WGS) entry which is preliminary data.</text>
</comment>
<dbReference type="InterPro" id="IPR021799">
    <property type="entry name" value="PIN-like_prokaryotic"/>
</dbReference>
<keyword evidence="2" id="KW-1185">Reference proteome</keyword>
<reference evidence="1 2" key="1">
    <citation type="submission" date="2024-09" db="EMBL/GenBank/DDBJ databases">
        <title>Floridaenema gen nov. (Aerosakkonemataceae, Aerosakkonematales ord. nov., Cyanobacteria) from benthic tropical and subtropical fresh waters, with the description of four new species.</title>
        <authorList>
            <person name="Moretto J.A."/>
            <person name="Berthold D.E."/>
            <person name="Lefler F.W."/>
            <person name="Huang I.-S."/>
            <person name="Laughinghouse H. IV."/>
        </authorList>
    </citation>
    <scope>NUCLEOTIDE SEQUENCE [LARGE SCALE GENOMIC DNA]</scope>
    <source>
        <strain evidence="1 2">BLCC-F50</strain>
    </source>
</reference>
<dbReference type="RefSeq" id="WP_413263541.1">
    <property type="nucleotide sequence ID" value="NZ_JBHFNR010000089.1"/>
</dbReference>